<dbReference type="EMBL" id="MH396016">
    <property type="protein sequence ID" value="AXI97452.1"/>
    <property type="molecule type" value="Genomic_DNA"/>
</dbReference>
<protein>
    <submittedName>
        <fullName evidence="1">Ribonuclease Z</fullName>
    </submittedName>
</protein>
<reference evidence="1" key="1">
    <citation type="submission" date="2018-05" db="EMBL/GenBank/DDBJ databases">
        <title>Organellar genomes of Gracilariaceae.</title>
        <authorList>
            <person name="Iha C."/>
            <person name="Oliveira M.C."/>
        </authorList>
    </citation>
    <scope>NUCLEOTIDE SEQUENCE</scope>
</reference>
<dbReference type="InterPro" id="IPR036866">
    <property type="entry name" value="RibonucZ/Hydroxyglut_hydro"/>
</dbReference>
<keyword evidence="1" id="KW-0934">Plastid</keyword>
<dbReference type="RefSeq" id="YP_009511575.1">
    <property type="nucleotide sequence ID" value="NC_039145.1"/>
</dbReference>
<dbReference type="Gene3D" id="3.60.15.10">
    <property type="entry name" value="Ribonuclease Z/Hydroxyacylglutathione hydrolase-like"/>
    <property type="match status" value="1"/>
</dbReference>
<proteinExistence type="predicted"/>
<gene>
    <name evidence="1" type="primary">rnz</name>
</gene>
<dbReference type="GeneID" id="37624131"/>
<dbReference type="AlphaFoldDB" id="A0A345UAG6"/>
<sequence>MNTFYLKSNKIVLSAERGFAYCKLTKLKKIWLFNCSEGCQHYLAKKQIRINQISKIIIAEMNTRNTAGLVGLLSSLSLINKQSALHVYGPTGLEKYLELAKKYSQTSFRYNLYFHALKVGYIIENNNYQVFCFKKFEKKPKFEFILKIKEKSGKFKPRRAENLKIQAGPLYGKFKKGLKVILPDGITINGNRFNTESQHGKKISLIMVADEYVTRQHNETF</sequence>
<geneLocation type="chloroplast" evidence="1"/>
<dbReference type="PANTHER" id="PTHR46018:SF2">
    <property type="entry name" value="ZINC PHOSPHODIESTERASE ELAC PROTEIN 1"/>
    <property type="match status" value="1"/>
</dbReference>
<name>A0A345UAG6_9FLOR</name>
<evidence type="ECO:0000313" key="1">
    <source>
        <dbReference type="EMBL" id="AXI97452.1"/>
    </source>
</evidence>
<dbReference type="GO" id="GO:0042781">
    <property type="term" value="F:3'-tRNA processing endoribonuclease activity"/>
    <property type="evidence" value="ECO:0007669"/>
    <property type="project" value="TreeGrafter"/>
</dbReference>
<keyword evidence="1" id="KW-0150">Chloroplast</keyword>
<organism evidence="1">
    <name type="scientific">Melanthalia intermedia</name>
    <dbReference type="NCBI Taxonomy" id="172989"/>
    <lineage>
        <taxon>Eukaryota</taxon>
        <taxon>Rhodophyta</taxon>
        <taxon>Florideophyceae</taxon>
        <taxon>Rhodymeniophycidae</taxon>
        <taxon>Gracilariales</taxon>
        <taxon>Gracilariaceae</taxon>
        <taxon>Melanthalia</taxon>
    </lineage>
</organism>
<accession>A0A345UAG6</accession>
<dbReference type="PANTHER" id="PTHR46018">
    <property type="entry name" value="ZINC PHOSPHODIESTERASE ELAC PROTEIN 1"/>
    <property type="match status" value="1"/>
</dbReference>
<dbReference type="SUPFAM" id="SSF56281">
    <property type="entry name" value="Metallo-hydrolase/oxidoreductase"/>
    <property type="match status" value="1"/>
</dbReference>